<name>A0A140L3L0_9FIRM</name>
<dbReference type="PROSITE" id="PS51510">
    <property type="entry name" value="PHOSPHAGEN_KINASE_C"/>
    <property type="match status" value="1"/>
</dbReference>
<feature type="binding site" evidence="5 6">
    <location>
        <begin position="32"/>
        <end position="36"/>
    </location>
    <ligand>
        <name>ATP</name>
        <dbReference type="ChEBI" id="CHEBI:30616"/>
    </ligand>
</feature>
<evidence type="ECO:0000256" key="3">
    <source>
        <dbReference type="ARBA" id="ARBA00022777"/>
    </source>
</evidence>
<keyword evidence="2 5" id="KW-0547">Nucleotide-binding</keyword>
<evidence type="ECO:0000256" key="7">
    <source>
        <dbReference type="RuleBase" id="RU000505"/>
    </source>
</evidence>
<dbReference type="GO" id="GO:0046314">
    <property type="term" value="P:phosphocreatine biosynthetic process"/>
    <property type="evidence" value="ECO:0007669"/>
    <property type="project" value="InterPro"/>
</dbReference>
<dbReference type="PROSITE" id="PS00112">
    <property type="entry name" value="PHOSPHAGEN_KINASE"/>
    <property type="match status" value="1"/>
</dbReference>
<organism evidence="9 10">
    <name type="scientific">Fervidicola ferrireducens</name>
    <dbReference type="NCBI Taxonomy" id="520764"/>
    <lineage>
        <taxon>Bacteria</taxon>
        <taxon>Bacillati</taxon>
        <taxon>Bacillota</taxon>
        <taxon>Clostridia</taxon>
        <taxon>Thermosediminibacterales</taxon>
        <taxon>Thermosediminibacteraceae</taxon>
        <taxon>Fervidicola</taxon>
    </lineage>
</organism>
<feature type="domain" description="Phosphagen kinase C-terminal" evidence="8">
    <location>
        <begin position="29"/>
        <end position="258"/>
    </location>
</feature>
<dbReference type="Proteomes" id="UP000070427">
    <property type="component" value="Unassembled WGS sequence"/>
</dbReference>
<comment type="activity regulation">
    <text evidence="5">Appears to be allosterically activated by the binding of pArg-containing polypeptides to the pArg-binding pocket localized in the C-terminal domain of McsB.</text>
</comment>
<comment type="caution">
    <text evidence="9">The sequence shown here is derived from an EMBL/GenBank/DDBJ whole genome shotgun (WGS) entry which is preliminary data.</text>
</comment>
<keyword evidence="10" id="KW-1185">Reference proteome</keyword>
<keyword evidence="3 5" id="KW-0418">Kinase</keyword>
<evidence type="ECO:0000313" key="10">
    <source>
        <dbReference type="Proteomes" id="UP000070427"/>
    </source>
</evidence>
<comment type="similarity">
    <text evidence="5 6 7">Belongs to the ATP:guanido phosphotransferase family.</text>
</comment>
<dbReference type="PANTHER" id="PTHR11547">
    <property type="entry name" value="ARGININE OR CREATINE KINASE"/>
    <property type="match status" value="1"/>
</dbReference>
<comment type="catalytic activity">
    <reaction evidence="5">
        <text>L-arginyl-[protein] + ATP = N(omega)-phospho-L-arginyl-[protein] + ADP + H(+)</text>
        <dbReference type="Rhea" id="RHEA:43384"/>
        <dbReference type="Rhea" id="RHEA-COMP:10532"/>
        <dbReference type="Rhea" id="RHEA-COMP:10533"/>
        <dbReference type="ChEBI" id="CHEBI:15378"/>
        <dbReference type="ChEBI" id="CHEBI:29965"/>
        <dbReference type="ChEBI" id="CHEBI:30616"/>
        <dbReference type="ChEBI" id="CHEBI:83226"/>
        <dbReference type="ChEBI" id="CHEBI:456216"/>
        <dbReference type="EC" id="2.7.14.1"/>
    </reaction>
</comment>
<dbReference type="SUPFAM" id="SSF55931">
    <property type="entry name" value="Glutamine synthetase/guanido kinase"/>
    <property type="match status" value="1"/>
</dbReference>
<evidence type="ECO:0000256" key="1">
    <source>
        <dbReference type="ARBA" id="ARBA00022679"/>
    </source>
</evidence>
<feature type="binding site" evidence="5 6">
    <location>
        <position position="129"/>
    </location>
    <ligand>
        <name>ATP</name>
        <dbReference type="ChEBI" id="CHEBI:30616"/>
    </ligand>
</feature>
<dbReference type="NCBIfam" id="NF002194">
    <property type="entry name" value="PRK01059.1-4"/>
    <property type="match status" value="1"/>
</dbReference>
<gene>
    <name evidence="5 9" type="primary">mcsB</name>
    <name evidence="9" type="ORF">AN618_20640</name>
</gene>
<protein>
    <recommendedName>
        <fullName evidence="5">Protein-arginine kinase</fullName>
        <ecNumber evidence="5">2.7.14.1</ecNumber>
    </recommendedName>
</protein>
<feature type="binding site" evidence="5 6">
    <location>
        <position position="96"/>
    </location>
    <ligand>
        <name>ATP</name>
        <dbReference type="ChEBI" id="CHEBI:30616"/>
    </ligand>
</feature>
<comment type="function">
    <text evidence="5">Catalyzes the specific phosphorylation of arginine residues in proteins.</text>
</comment>
<dbReference type="EMBL" id="LOED01000033">
    <property type="protein sequence ID" value="KXG75135.1"/>
    <property type="molecule type" value="Genomic_DNA"/>
</dbReference>
<evidence type="ECO:0000313" key="9">
    <source>
        <dbReference type="EMBL" id="KXG75135.1"/>
    </source>
</evidence>
<dbReference type="CDD" id="cd07930">
    <property type="entry name" value="bacterial_phosphagen_kinase"/>
    <property type="match status" value="1"/>
</dbReference>
<sequence length="355" mass="40190">MGVRDVSIEELLDTTKIEWINSTGPESDIVITSRVRLARNLKDVPFPHLLSRTQAEEVIDSVYRAFLTNPVLSKDARLYLMKDLSDTEKNLLVEMHFISPDLARDDRGAVIISGDRRISIMINEEDHLRIQCIFSGLDPQGAYELASRVDDVLEEQLDFAFDERLGYLTACPTNVGTGIRVSVMMHLPVLTMLKQVDRMFSTMAQLGLVVRGLYGEGTESWGNLYQISNQITLGKSEEDIIQNLLSVAGQIISSERQARRNLKGEDRLRLEDRISRSYGILTNSKLLSTQEAMGYISDVRLGVDMGIIKNLKPEEINNLFITAGPSYIQEVFKKTMTPLERDLNRANLLRQKLLR</sequence>
<dbReference type="AlphaFoldDB" id="A0A140L3L0"/>
<keyword evidence="4 5" id="KW-0067">ATP-binding</keyword>
<feature type="binding site" evidence="6">
    <location>
        <begin position="180"/>
        <end position="184"/>
    </location>
    <ligand>
        <name>ATP</name>
        <dbReference type="ChEBI" id="CHEBI:30616"/>
    </ligand>
</feature>
<dbReference type="FunCoup" id="A0A140L3L0">
    <property type="interactions" value="11"/>
</dbReference>
<dbReference type="STRING" id="520764.AN618_20640"/>
<comment type="caution">
    <text evidence="5">Lacks conserved residue(s) required for the propagation of feature annotation.</text>
</comment>
<dbReference type="EC" id="2.7.14.1" evidence="5"/>
<dbReference type="PATRIC" id="fig|520764.3.peg.2210"/>
<evidence type="ECO:0000256" key="6">
    <source>
        <dbReference type="PROSITE-ProRule" id="PRU00843"/>
    </source>
</evidence>
<dbReference type="Pfam" id="PF00217">
    <property type="entry name" value="ATP-gua_Ptrans"/>
    <property type="match status" value="1"/>
</dbReference>
<evidence type="ECO:0000256" key="5">
    <source>
        <dbReference type="HAMAP-Rule" id="MF_00602"/>
    </source>
</evidence>
<dbReference type="PANTHER" id="PTHR11547:SF38">
    <property type="entry name" value="ARGININE KINASE 1-RELATED"/>
    <property type="match status" value="1"/>
</dbReference>
<reference evidence="9 10" key="1">
    <citation type="submission" date="2015-12" db="EMBL/GenBank/DDBJ databases">
        <title>Draft genome sequnece of Fervidicola ferrireducens strain Y170.</title>
        <authorList>
            <person name="Patel B.K."/>
        </authorList>
    </citation>
    <scope>NUCLEOTIDE SEQUENCE [LARGE SCALE GENOMIC DNA]</scope>
    <source>
        <strain evidence="9 10">Y170</strain>
    </source>
</reference>
<feature type="short sequence motif" description="RDXXRA motif of the pArg binding pocket involved in allosteric regulation" evidence="5">
    <location>
        <begin position="341"/>
        <end position="346"/>
    </location>
</feature>
<dbReference type="InterPro" id="IPR014746">
    <property type="entry name" value="Gln_synth/guanido_kin_cat_dom"/>
</dbReference>
<dbReference type="GO" id="GO:0005524">
    <property type="term" value="F:ATP binding"/>
    <property type="evidence" value="ECO:0007669"/>
    <property type="project" value="UniProtKB-UniRule"/>
</dbReference>
<dbReference type="GO" id="GO:1990424">
    <property type="term" value="F:protein arginine kinase activity"/>
    <property type="evidence" value="ECO:0007669"/>
    <property type="project" value="UniProtKB-EC"/>
</dbReference>
<dbReference type="InterPro" id="IPR023660">
    <property type="entry name" value="Arg_Kinase"/>
</dbReference>
<dbReference type="InterPro" id="IPR022415">
    <property type="entry name" value="ATP-guanido_PTrfase_AS"/>
</dbReference>
<evidence type="ECO:0000259" key="8">
    <source>
        <dbReference type="PROSITE" id="PS51510"/>
    </source>
</evidence>
<accession>A0A140L3L0</accession>
<keyword evidence="5" id="KW-0021">Allosteric enzyme</keyword>
<dbReference type="InParanoid" id="A0A140L3L0"/>
<dbReference type="HAMAP" id="MF_00602">
    <property type="entry name" value="Prot_Arg_kinase"/>
    <property type="match status" value="1"/>
</dbReference>
<dbReference type="Gene3D" id="3.30.590.10">
    <property type="entry name" value="Glutamine synthetase/guanido kinase, catalytic domain"/>
    <property type="match status" value="1"/>
</dbReference>
<dbReference type="GO" id="GO:0005615">
    <property type="term" value="C:extracellular space"/>
    <property type="evidence" value="ECO:0007669"/>
    <property type="project" value="TreeGrafter"/>
</dbReference>
<evidence type="ECO:0000256" key="2">
    <source>
        <dbReference type="ARBA" id="ARBA00022741"/>
    </source>
</evidence>
<proteinExistence type="inferred from homology"/>
<dbReference type="InterPro" id="IPR000749">
    <property type="entry name" value="ATP-guanido_PTrfase"/>
</dbReference>
<dbReference type="GO" id="GO:0004111">
    <property type="term" value="F:creatine kinase activity"/>
    <property type="evidence" value="ECO:0007669"/>
    <property type="project" value="InterPro"/>
</dbReference>
<dbReference type="InterPro" id="IPR022414">
    <property type="entry name" value="ATP-guanido_PTrfase_cat"/>
</dbReference>
<feature type="binding site" evidence="5 6">
    <location>
        <begin position="211"/>
        <end position="216"/>
    </location>
    <ligand>
        <name>ATP</name>
        <dbReference type="ChEBI" id="CHEBI:30616"/>
    </ligand>
</feature>
<evidence type="ECO:0000256" key="4">
    <source>
        <dbReference type="ARBA" id="ARBA00022840"/>
    </source>
</evidence>
<keyword evidence="1 5" id="KW-0808">Transferase</keyword>